<accession>A0A379GFE1</accession>
<name>A0A379GFE1_PROMI</name>
<dbReference type="EMBL" id="UGTS01000006">
    <property type="protein sequence ID" value="SUC39705.1"/>
    <property type="molecule type" value="Genomic_DNA"/>
</dbReference>
<gene>
    <name evidence="1" type="ORF">NCTC11938_03966</name>
</gene>
<dbReference type="AlphaFoldDB" id="A0A379GFE1"/>
<organism evidence="1 2">
    <name type="scientific">Proteus mirabilis</name>
    <dbReference type="NCBI Taxonomy" id="584"/>
    <lineage>
        <taxon>Bacteria</taxon>
        <taxon>Pseudomonadati</taxon>
        <taxon>Pseudomonadota</taxon>
        <taxon>Gammaproteobacteria</taxon>
        <taxon>Enterobacterales</taxon>
        <taxon>Morganellaceae</taxon>
        <taxon>Proteus</taxon>
    </lineage>
</organism>
<proteinExistence type="predicted"/>
<dbReference type="Proteomes" id="UP000254191">
    <property type="component" value="Unassembled WGS sequence"/>
</dbReference>
<protein>
    <submittedName>
        <fullName evidence="1">Uncharacterized protein</fullName>
    </submittedName>
</protein>
<evidence type="ECO:0000313" key="2">
    <source>
        <dbReference type="Proteomes" id="UP000254191"/>
    </source>
</evidence>
<reference evidence="1 2" key="1">
    <citation type="submission" date="2018-06" db="EMBL/GenBank/DDBJ databases">
        <authorList>
            <consortium name="Pathogen Informatics"/>
            <person name="Doyle S."/>
        </authorList>
    </citation>
    <scope>NUCLEOTIDE SEQUENCE [LARGE SCALE GENOMIC DNA]</scope>
    <source>
        <strain evidence="1 2">NCTC11938</strain>
    </source>
</reference>
<sequence length="44" mass="5249">MYREIVDAEDLWWLDNVDTEGYVCWGCGITMHPAAWEKDKKILF</sequence>
<evidence type="ECO:0000313" key="1">
    <source>
        <dbReference type="EMBL" id="SUC39705.1"/>
    </source>
</evidence>